<evidence type="ECO:0000313" key="2">
    <source>
        <dbReference type="Proteomes" id="UP001225072"/>
    </source>
</evidence>
<dbReference type="Proteomes" id="UP001225072">
    <property type="component" value="Unassembled WGS sequence"/>
</dbReference>
<name>A0ABU0TMZ7_9FLAO</name>
<keyword evidence="2" id="KW-1185">Reference proteome</keyword>
<gene>
    <name evidence="1" type="ORF">QE404_003573</name>
</gene>
<comment type="caution">
    <text evidence="1">The sequence shown here is derived from an EMBL/GenBank/DDBJ whole genome shotgun (WGS) entry which is preliminary data.</text>
</comment>
<dbReference type="EMBL" id="JAUTAL010000001">
    <property type="protein sequence ID" value="MDQ1098426.1"/>
    <property type="molecule type" value="Genomic_DNA"/>
</dbReference>
<proteinExistence type="predicted"/>
<sequence length="49" mass="5095">MSRIPAGNPSIPDCLLAIALIAAEIPEWCGGAKRSRAMRNCSGKQVPGS</sequence>
<reference evidence="1 2" key="1">
    <citation type="submission" date="2023-07" db="EMBL/GenBank/DDBJ databases">
        <title>Functional and genomic diversity of the sorghum phyllosphere microbiome.</title>
        <authorList>
            <person name="Shade A."/>
        </authorList>
    </citation>
    <scope>NUCLEOTIDE SEQUENCE [LARGE SCALE GENOMIC DNA]</scope>
    <source>
        <strain evidence="1 2">SORGH_AS_1064</strain>
    </source>
</reference>
<dbReference type="RefSeq" id="WP_307452676.1">
    <property type="nucleotide sequence ID" value="NZ_JAUTAL010000001.1"/>
</dbReference>
<protein>
    <recommendedName>
        <fullName evidence="3">Transposase</fullName>
    </recommendedName>
</protein>
<evidence type="ECO:0008006" key="3">
    <source>
        <dbReference type="Google" id="ProtNLM"/>
    </source>
</evidence>
<accession>A0ABU0TMZ7</accession>
<evidence type="ECO:0000313" key="1">
    <source>
        <dbReference type="EMBL" id="MDQ1098426.1"/>
    </source>
</evidence>
<organism evidence="1 2">
    <name type="scientific">Chryseobacterium camelliae</name>
    <dbReference type="NCBI Taxonomy" id="1265445"/>
    <lineage>
        <taxon>Bacteria</taxon>
        <taxon>Pseudomonadati</taxon>
        <taxon>Bacteroidota</taxon>
        <taxon>Flavobacteriia</taxon>
        <taxon>Flavobacteriales</taxon>
        <taxon>Weeksellaceae</taxon>
        <taxon>Chryseobacterium group</taxon>
        <taxon>Chryseobacterium</taxon>
    </lineage>
</organism>